<dbReference type="InterPro" id="IPR052020">
    <property type="entry name" value="Cyclic_di-GMP/3'3'-cGAMP_PDE"/>
</dbReference>
<dbReference type="AlphaFoldDB" id="A0A8J2YPA3"/>
<reference evidence="4" key="2">
    <citation type="submission" date="2020-09" db="EMBL/GenBank/DDBJ databases">
        <authorList>
            <person name="Sun Q."/>
            <person name="Zhou Y."/>
        </authorList>
    </citation>
    <scope>NUCLEOTIDE SEQUENCE</scope>
    <source>
        <strain evidence="4">CGMCC 1.15725</strain>
    </source>
</reference>
<dbReference type="CDD" id="cd19920">
    <property type="entry name" value="REC_PA4781-like"/>
    <property type="match status" value="1"/>
</dbReference>
<evidence type="ECO:0000259" key="2">
    <source>
        <dbReference type="PROSITE" id="PS50110"/>
    </source>
</evidence>
<reference evidence="4" key="1">
    <citation type="journal article" date="2014" name="Int. J. Syst. Evol. Microbiol.">
        <title>Complete genome sequence of Corynebacterium casei LMG S-19264T (=DSM 44701T), isolated from a smear-ripened cheese.</title>
        <authorList>
            <consortium name="US DOE Joint Genome Institute (JGI-PGF)"/>
            <person name="Walter F."/>
            <person name="Albersmeier A."/>
            <person name="Kalinowski J."/>
            <person name="Ruckert C."/>
        </authorList>
    </citation>
    <scope>NUCLEOTIDE SEQUENCE</scope>
    <source>
        <strain evidence="4">CGMCC 1.15725</strain>
    </source>
</reference>
<proteinExistence type="predicted"/>
<keyword evidence="5" id="KW-1185">Reference proteome</keyword>
<evidence type="ECO:0000259" key="3">
    <source>
        <dbReference type="PROSITE" id="PS51832"/>
    </source>
</evidence>
<dbReference type="SUPFAM" id="SSF109604">
    <property type="entry name" value="HD-domain/PDEase-like"/>
    <property type="match status" value="1"/>
</dbReference>
<name>A0A8J2YPA3_9PROT</name>
<dbReference type="InterPro" id="IPR003607">
    <property type="entry name" value="HD/PDEase_dom"/>
</dbReference>
<dbReference type="CDD" id="cd00077">
    <property type="entry name" value="HDc"/>
    <property type="match status" value="1"/>
</dbReference>
<dbReference type="PROSITE" id="PS51832">
    <property type="entry name" value="HD_GYP"/>
    <property type="match status" value="1"/>
</dbReference>
<dbReference type="PROSITE" id="PS50110">
    <property type="entry name" value="RESPONSE_REGULATORY"/>
    <property type="match status" value="1"/>
</dbReference>
<dbReference type="Proteomes" id="UP000646365">
    <property type="component" value="Unassembled WGS sequence"/>
</dbReference>
<dbReference type="InterPro" id="IPR037522">
    <property type="entry name" value="HD_GYP_dom"/>
</dbReference>
<dbReference type="SMART" id="SM00471">
    <property type="entry name" value="HDc"/>
    <property type="match status" value="1"/>
</dbReference>
<dbReference type="Gene3D" id="3.40.50.2300">
    <property type="match status" value="1"/>
</dbReference>
<dbReference type="SMART" id="SM00448">
    <property type="entry name" value="REC"/>
    <property type="match status" value="1"/>
</dbReference>
<dbReference type="GO" id="GO:0000160">
    <property type="term" value="P:phosphorelay signal transduction system"/>
    <property type="evidence" value="ECO:0007669"/>
    <property type="project" value="InterPro"/>
</dbReference>
<dbReference type="PANTHER" id="PTHR45228">
    <property type="entry name" value="CYCLIC DI-GMP PHOSPHODIESTERASE TM_0186-RELATED"/>
    <property type="match status" value="1"/>
</dbReference>
<evidence type="ECO:0000313" key="4">
    <source>
        <dbReference type="EMBL" id="GGE98750.1"/>
    </source>
</evidence>
<feature type="domain" description="HD-GYP" evidence="3">
    <location>
        <begin position="128"/>
        <end position="325"/>
    </location>
</feature>
<dbReference type="InterPro" id="IPR011006">
    <property type="entry name" value="CheY-like_superfamily"/>
</dbReference>
<dbReference type="RefSeq" id="WP_189041195.1">
    <property type="nucleotide sequence ID" value="NZ_BMJQ01000001.1"/>
</dbReference>
<sequence>MPYGPILIVDDEPANLSALRQVLDSDYRLVFARSGVEALAAAAKHQPSLILLDISMPDMNGYEVCRRLKADPRTEAIPVIFVTALSEAGDEAAGFDAGAVDYITKPVTPVIVRARVRTHLSLVGAAALEKSHRGAVYMLGTAGHFNDADTGVHIWRMAAYSGALADACGWDPARCILLELAAPLHDTGKLGIPDAILRKPAKLDPEEWRIMETHTTIGHHILSQSEAPLFRVGAEVALAHHEKWDGSGYPHGLAGKAIPESARIVAVADVFDALTMKRPYKEAWPIERAIETMLAGRGKHFEPRLIDRFIEILPRIVELKALWDSREAVGAVAA</sequence>
<dbReference type="Pfam" id="PF00072">
    <property type="entry name" value="Response_reg"/>
    <property type="match status" value="1"/>
</dbReference>
<evidence type="ECO:0000313" key="5">
    <source>
        <dbReference type="Proteomes" id="UP000646365"/>
    </source>
</evidence>
<feature type="domain" description="Response regulatory" evidence="2">
    <location>
        <begin position="5"/>
        <end position="120"/>
    </location>
</feature>
<organism evidence="4 5">
    <name type="scientific">Aliidongia dinghuensis</name>
    <dbReference type="NCBI Taxonomy" id="1867774"/>
    <lineage>
        <taxon>Bacteria</taxon>
        <taxon>Pseudomonadati</taxon>
        <taxon>Pseudomonadota</taxon>
        <taxon>Alphaproteobacteria</taxon>
        <taxon>Rhodospirillales</taxon>
        <taxon>Dongiaceae</taxon>
        <taxon>Aliidongia</taxon>
    </lineage>
</organism>
<dbReference type="PANTHER" id="PTHR45228:SF5">
    <property type="entry name" value="CYCLIC DI-GMP PHOSPHODIESTERASE VC_1348-RELATED"/>
    <property type="match status" value="1"/>
</dbReference>
<dbReference type="Gene3D" id="1.10.3210.10">
    <property type="entry name" value="Hypothetical protein af1432"/>
    <property type="match status" value="1"/>
</dbReference>
<dbReference type="Pfam" id="PF13487">
    <property type="entry name" value="HD_5"/>
    <property type="match status" value="1"/>
</dbReference>
<dbReference type="GO" id="GO:0008081">
    <property type="term" value="F:phosphoric diester hydrolase activity"/>
    <property type="evidence" value="ECO:0007669"/>
    <property type="project" value="UniProtKB-ARBA"/>
</dbReference>
<feature type="modified residue" description="4-aspartylphosphate" evidence="1">
    <location>
        <position position="53"/>
    </location>
</feature>
<dbReference type="InterPro" id="IPR001789">
    <property type="entry name" value="Sig_transdc_resp-reg_receiver"/>
</dbReference>
<keyword evidence="1" id="KW-0597">Phosphoprotein</keyword>
<comment type="caution">
    <text evidence="4">The sequence shown here is derived from an EMBL/GenBank/DDBJ whole genome shotgun (WGS) entry which is preliminary data.</text>
</comment>
<protein>
    <submittedName>
        <fullName evidence="4">Two-component system response regulator</fullName>
    </submittedName>
</protein>
<dbReference type="EMBL" id="BMJQ01000001">
    <property type="protein sequence ID" value="GGE98750.1"/>
    <property type="molecule type" value="Genomic_DNA"/>
</dbReference>
<gene>
    <name evidence="4" type="ORF">GCM10011611_00330</name>
</gene>
<accession>A0A8J2YPA3</accession>
<dbReference type="SUPFAM" id="SSF52172">
    <property type="entry name" value="CheY-like"/>
    <property type="match status" value="1"/>
</dbReference>
<evidence type="ECO:0000256" key="1">
    <source>
        <dbReference type="PROSITE-ProRule" id="PRU00169"/>
    </source>
</evidence>